<feature type="domain" description="Knottins-like" evidence="6">
    <location>
        <begin position="37"/>
        <end position="82"/>
    </location>
</feature>
<dbReference type="Gene3D" id="3.30.30.10">
    <property type="entry name" value="Knottin, scorpion toxin-like"/>
    <property type="match status" value="1"/>
</dbReference>
<dbReference type="PANTHER" id="PTHR33147">
    <property type="entry name" value="DEFENSIN-LIKE PROTEIN 1"/>
    <property type="match status" value="1"/>
</dbReference>
<dbReference type="SUPFAM" id="SSF57095">
    <property type="entry name" value="Scorpion toxin-like"/>
    <property type="match status" value="1"/>
</dbReference>
<dbReference type="SMART" id="SM00505">
    <property type="entry name" value="Knot1"/>
    <property type="match status" value="1"/>
</dbReference>
<feature type="signal peptide" evidence="5">
    <location>
        <begin position="1"/>
        <end position="20"/>
    </location>
</feature>
<accession>A0AAF0XTU4</accession>
<dbReference type="InterPro" id="IPR003614">
    <property type="entry name" value="Knottins"/>
</dbReference>
<sequence length="82" mass="9174">MARSMFIFLIVSLLLMSCTAQMKTDEDLGSMIAGNAMCKTPSRKFHGLCFSNQNCADICQTEGFLDGECEGFRRRCFCIKPC</sequence>
<gene>
    <name evidence="7" type="ORF">DCAR_0832736</name>
</gene>
<dbReference type="PROSITE" id="PS51257">
    <property type="entry name" value="PROKAR_LIPOPROTEIN"/>
    <property type="match status" value="1"/>
</dbReference>
<reference evidence="7" key="2">
    <citation type="submission" date="2022-03" db="EMBL/GenBank/DDBJ databases">
        <title>Draft title - Genomic analysis of global carrot germplasm unveils the trajectory of domestication and the origin of high carotenoid orange carrot.</title>
        <authorList>
            <person name="Iorizzo M."/>
            <person name="Ellison S."/>
            <person name="Senalik D."/>
            <person name="Macko-Podgorni A."/>
            <person name="Grzebelus D."/>
            <person name="Bostan H."/>
            <person name="Rolling W."/>
            <person name="Curaba J."/>
            <person name="Simon P."/>
        </authorList>
    </citation>
    <scope>NUCLEOTIDE SEQUENCE</scope>
    <source>
        <tissue evidence="7">Leaf</tissue>
    </source>
</reference>
<evidence type="ECO:0000256" key="5">
    <source>
        <dbReference type="SAM" id="SignalP"/>
    </source>
</evidence>
<evidence type="ECO:0000313" key="8">
    <source>
        <dbReference type="Proteomes" id="UP000077755"/>
    </source>
</evidence>
<reference evidence="7" key="1">
    <citation type="journal article" date="2016" name="Nat. Genet.">
        <title>A high-quality carrot genome assembly provides new insights into carotenoid accumulation and asterid genome evolution.</title>
        <authorList>
            <person name="Iorizzo M."/>
            <person name="Ellison S."/>
            <person name="Senalik D."/>
            <person name="Zeng P."/>
            <person name="Satapoomin P."/>
            <person name="Huang J."/>
            <person name="Bowman M."/>
            <person name="Iovene M."/>
            <person name="Sanseverino W."/>
            <person name="Cavagnaro P."/>
            <person name="Yildiz M."/>
            <person name="Macko-Podgorni A."/>
            <person name="Moranska E."/>
            <person name="Grzebelus E."/>
            <person name="Grzebelus D."/>
            <person name="Ashrafi H."/>
            <person name="Zheng Z."/>
            <person name="Cheng S."/>
            <person name="Spooner D."/>
            <person name="Van Deynze A."/>
            <person name="Simon P."/>
        </authorList>
    </citation>
    <scope>NUCLEOTIDE SEQUENCE</scope>
    <source>
        <tissue evidence="7">Leaf</tissue>
    </source>
</reference>
<evidence type="ECO:0000259" key="6">
    <source>
        <dbReference type="SMART" id="SM00505"/>
    </source>
</evidence>
<evidence type="ECO:0000313" key="7">
    <source>
        <dbReference type="EMBL" id="WOH13227.1"/>
    </source>
</evidence>
<keyword evidence="2" id="KW-0964">Secreted</keyword>
<dbReference type="InterPro" id="IPR008176">
    <property type="entry name" value="Defensin_plant"/>
</dbReference>
<dbReference type="EMBL" id="CP093350">
    <property type="protein sequence ID" value="WOH13227.1"/>
    <property type="molecule type" value="Genomic_DNA"/>
</dbReference>
<dbReference type="AlphaFoldDB" id="A0AAF0XTU4"/>
<dbReference type="CDD" id="cd00107">
    <property type="entry name" value="Knot1"/>
    <property type="match status" value="1"/>
</dbReference>
<keyword evidence="3 5" id="KW-0732">Signal</keyword>
<evidence type="ECO:0000256" key="2">
    <source>
        <dbReference type="ARBA" id="ARBA00022525"/>
    </source>
</evidence>
<dbReference type="PANTHER" id="PTHR33147:SF152">
    <property type="entry name" value="KNOTTIN SCORPION TOXIN-LIKE DOMAIN-CONTAINING PROTEIN"/>
    <property type="match status" value="1"/>
</dbReference>
<keyword evidence="8" id="KW-1185">Reference proteome</keyword>
<keyword evidence="4" id="KW-1015">Disulfide bond</keyword>
<evidence type="ECO:0000256" key="3">
    <source>
        <dbReference type="ARBA" id="ARBA00022729"/>
    </source>
</evidence>
<protein>
    <recommendedName>
        <fullName evidence="6">Knottins-like domain-containing protein</fullName>
    </recommendedName>
</protein>
<evidence type="ECO:0000256" key="1">
    <source>
        <dbReference type="ARBA" id="ARBA00004613"/>
    </source>
</evidence>
<dbReference type="PRINTS" id="PR00288">
    <property type="entry name" value="PUROTHIONIN"/>
</dbReference>
<name>A0AAF0XTU4_DAUCS</name>
<dbReference type="PROSITE" id="PS00940">
    <property type="entry name" value="GAMMA_THIONIN"/>
    <property type="match status" value="1"/>
</dbReference>
<feature type="chain" id="PRO_5042065709" description="Knottins-like domain-containing protein" evidence="5">
    <location>
        <begin position="21"/>
        <end position="82"/>
    </location>
</feature>
<dbReference type="Pfam" id="PF00304">
    <property type="entry name" value="Gamma-thionin"/>
    <property type="match status" value="1"/>
</dbReference>
<proteinExistence type="predicted"/>
<dbReference type="InterPro" id="IPR036574">
    <property type="entry name" value="Scorpion_toxin-like_sf"/>
</dbReference>
<comment type="subcellular location">
    <subcellularLocation>
        <location evidence="1">Secreted</location>
    </subcellularLocation>
</comment>
<organism evidence="7 8">
    <name type="scientific">Daucus carota subsp. sativus</name>
    <name type="common">Carrot</name>
    <dbReference type="NCBI Taxonomy" id="79200"/>
    <lineage>
        <taxon>Eukaryota</taxon>
        <taxon>Viridiplantae</taxon>
        <taxon>Streptophyta</taxon>
        <taxon>Embryophyta</taxon>
        <taxon>Tracheophyta</taxon>
        <taxon>Spermatophyta</taxon>
        <taxon>Magnoliopsida</taxon>
        <taxon>eudicotyledons</taxon>
        <taxon>Gunneridae</taxon>
        <taxon>Pentapetalae</taxon>
        <taxon>asterids</taxon>
        <taxon>campanulids</taxon>
        <taxon>Apiales</taxon>
        <taxon>Apiaceae</taxon>
        <taxon>Apioideae</taxon>
        <taxon>Scandiceae</taxon>
        <taxon>Daucinae</taxon>
        <taxon>Daucus</taxon>
        <taxon>Daucus sect. Daucus</taxon>
    </lineage>
</organism>
<dbReference type="GO" id="GO:0006952">
    <property type="term" value="P:defense response"/>
    <property type="evidence" value="ECO:0007669"/>
    <property type="project" value="InterPro"/>
</dbReference>
<dbReference type="Proteomes" id="UP000077755">
    <property type="component" value="Chromosome 8"/>
</dbReference>
<dbReference type="GO" id="GO:0005576">
    <property type="term" value="C:extracellular region"/>
    <property type="evidence" value="ECO:0007669"/>
    <property type="project" value="UniProtKB-SubCell"/>
</dbReference>
<evidence type="ECO:0000256" key="4">
    <source>
        <dbReference type="ARBA" id="ARBA00023157"/>
    </source>
</evidence>